<evidence type="ECO:0000313" key="2">
    <source>
        <dbReference type="Proteomes" id="UP000724584"/>
    </source>
</evidence>
<evidence type="ECO:0000313" key="1">
    <source>
        <dbReference type="EMBL" id="KAH6640322.1"/>
    </source>
</evidence>
<dbReference type="EMBL" id="JAGIZQ010000002">
    <property type="protein sequence ID" value="KAH6640322.1"/>
    <property type="molecule type" value="Genomic_DNA"/>
</dbReference>
<sequence>MASYPCPFRKRNPARFNIRDHETCARAPFDSIRGLKHHIVTSHGKEPSLTRHRCRRCKQQFETETALEEHLLLPRDQICEVTEASPVDYENGITEEVVRNLLYGKADSDPTSTWDGVWTLLFPDDLEVPDSDFNPVTELVEVEQAFDEGQDMLKESLREKLQLLLPEALDADYLSFLTGQLELVFETHKVNMMKQSLGRCSSTVSGAQPSRTQKAEDPSPPRKPNRRSRRSTILQNMHRNSTQDPTAAAPSRRVSNMSSTNGNNKRASRPFSEQSFLCRADLQRPTTMSVEAHTTATTAPPPLEHHHPLSPHPSTPSHNNSTGTNSPTNPRDSRDSGISMSCDACALEPCACADHHQIEHESGTDTESEIVVGLAANDHDDGKWEHHPRRASPGHTAFPRRSRLSIQTADLHLRRRSGGVGGWEGGDDGDEDEEGVRREAEGEGGGGGGGDGGGFSPESFKQRLLRGRLMGV</sequence>
<protein>
    <submittedName>
        <fullName evidence="1">Uncharacterized protein</fullName>
    </submittedName>
</protein>
<keyword evidence="2" id="KW-1185">Reference proteome</keyword>
<name>A0ACB7PEG0_9PEZI</name>
<organism evidence="1 2">
    <name type="scientific">Chaetomium tenue</name>
    <dbReference type="NCBI Taxonomy" id="1854479"/>
    <lineage>
        <taxon>Eukaryota</taxon>
        <taxon>Fungi</taxon>
        <taxon>Dikarya</taxon>
        <taxon>Ascomycota</taxon>
        <taxon>Pezizomycotina</taxon>
        <taxon>Sordariomycetes</taxon>
        <taxon>Sordariomycetidae</taxon>
        <taxon>Sordariales</taxon>
        <taxon>Chaetomiaceae</taxon>
        <taxon>Chaetomium</taxon>
    </lineage>
</organism>
<reference evidence="1 2" key="1">
    <citation type="journal article" date="2021" name="Nat. Commun.">
        <title>Genetic determinants of endophytism in the Arabidopsis root mycobiome.</title>
        <authorList>
            <person name="Mesny F."/>
            <person name="Miyauchi S."/>
            <person name="Thiergart T."/>
            <person name="Pickel B."/>
            <person name="Atanasova L."/>
            <person name="Karlsson M."/>
            <person name="Huettel B."/>
            <person name="Barry K.W."/>
            <person name="Haridas S."/>
            <person name="Chen C."/>
            <person name="Bauer D."/>
            <person name="Andreopoulos W."/>
            <person name="Pangilinan J."/>
            <person name="LaButti K."/>
            <person name="Riley R."/>
            <person name="Lipzen A."/>
            <person name="Clum A."/>
            <person name="Drula E."/>
            <person name="Henrissat B."/>
            <person name="Kohler A."/>
            <person name="Grigoriev I.V."/>
            <person name="Martin F.M."/>
            <person name="Hacquard S."/>
        </authorList>
    </citation>
    <scope>NUCLEOTIDE SEQUENCE [LARGE SCALE GENOMIC DNA]</scope>
    <source>
        <strain evidence="1 2">MPI-SDFR-AT-0079</strain>
    </source>
</reference>
<comment type="caution">
    <text evidence="1">The sequence shown here is derived from an EMBL/GenBank/DDBJ whole genome shotgun (WGS) entry which is preliminary data.</text>
</comment>
<dbReference type="Proteomes" id="UP000724584">
    <property type="component" value="Unassembled WGS sequence"/>
</dbReference>
<gene>
    <name evidence="1" type="ORF">F5144DRAFT_599024</name>
</gene>
<accession>A0ACB7PEG0</accession>
<proteinExistence type="predicted"/>